<evidence type="ECO:0000256" key="4">
    <source>
        <dbReference type="ARBA" id="ARBA00023125"/>
    </source>
</evidence>
<evidence type="ECO:0000256" key="9">
    <source>
        <dbReference type="PROSITE-ProRule" id="PRU00108"/>
    </source>
</evidence>
<organism evidence="13 14">
    <name type="scientific">Taxus chinensis</name>
    <name type="common">Chinese yew</name>
    <name type="synonym">Taxus wallichiana var. chinensis</name>
    <dbReference type="NCBI Taxonomy" id="29808"/>
    <lineage>
        <taxon>Eukaryota</taxon>
        <taxon>Viridiplantae</taxon>
        <taxon>Streptophyta</taxon>
        <taxon>Embryophyta</taxon>
        <taxon>Tracheophyta</taxon>
        <taxon>Spermatophyta</taxon>
        <taxon>Pinopsida</taxon>
        <taxon>Pinidae</taxon>
        <taxon>Conifers II</taxon>
        <taxon>Cupressales</taxon>
        <taxon>Taxaceae</taxon>
        <taxon>Taxus</taxon>
    </lineage>
</organism>
<feature type="region of interest" description="Disordered" evidence="11">
    <location>
        <begin position="281"/>
        <end position="300"/>
    </location>
</feature>
<comment type="caution">
    <text evidence="13">The sequence shown here is derived from an EMBL/GenBank/DDBJ whole genome shotgun (WGS) entry which is preliminary data.</text>
</comment>
<evidence type="ECO:0000256" key="1">
    <source>
        <dbReference type="ARBA" id="ARBA00004123"/>
    </source>
</evidence>
<dbReference type="GO" id="GO:0051301">
    <property type="term" value="P:cell division"/>
    <property type="evidence" value="ECO:0007669"/>
    <property type="project" value="InterPro"/>
</dbReference>
<dbReference type="CDD" id="cd00086">
    <property type="entry name" value="homeodomain"/>
    <property type="match status" value="1"/>
</dbReference>
<evidence type="ECO:0000256" key="11">
    <source>
        <dbReference type="SAM" id="MobiDB-lite"/>
    </source>
</evidence>
<comment type="subcellular location">
    <subcellularLocation>
        <location evidence="1 9 10">Nucleus</location>
    </subcellularLocation>
</comment>
<evidence type="ECO:0000256" key="10">
    <source>
        <dbReference type="RuleBase" id="RU000682"/>
    </source>
</evidence>
<dbReference type="AlphaFoldDB" id="A0AA38FSF4"/>
<dbReference type="GO" id="GO:0010067">
    <property type="term" value="P:procambium histogenesis"/>
    <property type="evidence" value="ECO:0007669"/>
    <property type="project" value="InterPro"/>
</dbReference>
<evidence type="ECO:0000256" key="6">
    <source>
        <dbReference type="ARBA" id="ARBA00023163"/>
    </source>
</evidence>
<dbReference type="PANTHER" id="PTHR47716:SF1">
    <property type="entry name" value="WUSCHEL-RELATED HOMEOBOX 4"/>
    <property type="match status" value="1"/>
</dbReference>
<keyword evidence="7 9" id="KW-0539">Nucleus</keyword>
<dbReference type="InterPro" id="IPR044186">
    <property type="entry name" value="WOX4"/>
</dbReference>
<dbReference type="GO" id="GO:0010087">
    <property type="term" value="P:phloem or xylem histogenesis"/>
    <property type="evidence" value="ECO:0007669"/>
    <property type="project" value="InterPro"/>
</dbReference>
<evidence type="ECO:0000313" key="13">
    <source>
        <dbReference type="EMBL" id="KAH9309113.1"/>
    </source>
</evidence>
<dbReference type="SMART" id="SM00389">
    <property type="entry name" value="HOX"/>
    <property type="match status" value="1"/>
</dbReference>
<dbReference type="Gene3D" id="1.10.10.60">
    <property type="entry name" value="Homeodomain-like"/>
    <property type="match status" value="1"/>
</dbReference>
<gene>
    <name evidence="13" type="ORF">KI387_037024</name>
</gene>
<evidence type="ECO:0000256" key="7">
    <source>
        <dbReference type="ARBA" id="ARBA00023242"/>
    </source>
</evidence>
<dbReference type="GO" id="GO:0005634">
    <property type="term" value="C:nucleus"/>
    <property type="evidence" value="ECO:0007669"/>
    <property type="project" value="UniProtKB-SubCell"/>
</dbReference>
<keyword evidence="3" id="KW-0805">Transcription regulation</keyword>
<dbReference type="Proteomes" id="UP000824469">
    <property type="component" value="Unassembled WGS sequence"/>
</dbReference>
<name>A0AA38FSF4_TAXCH</name>
<evidence type="ECO:0000313" key="14">
    <source>
        <dbReference type="Proteomes" id="UP000824469"/>
    </source>
</evidence>
<dbReference type="EMBL" id="JAHRHJ020000007">
    <property type="protein sequence ID" value="KAH9309113.1"/>
    <property type="molecule type" value="Genomic_DNA"/>
</dbReference>
<keyword evidence="5 9" id="KW-0371">Homeobox</keyword>
<sequence>MEARMASMNAVTSMPFAQCESGGLNKRFRPLVPRLSLSPSSSTPAMANATVWSHQSHHDQYNQPQVFSSTSAIKSNLSMSAATCLLERENIMKLDGEAEIKVKDRDHIHKFPAGSQQQQNMKEEVESCAQSHPSGTRWNPTPEQIRILEMFYKGGMRTPNAEQIEHITAQLRQYGKIEGKNVFYWFQNHKARERQKQKRNTMAAAAATTKRERLSLAPDDNTVNEHIYNPEGTGHAFYNLPFASETSQPIFNSSSLFSMPFSKGLASFGLDFTAPQVKTDLEFPPTKNTSSMWDSVNGEG</sequence>
<dbReference type="InterPro" id="IPR001356">
    <property type="entry name" value="HD"/>
</dbReference>
<keyword evidence="4 9" id="KW-0238">DNA-binding</keyword>
<feature type="domain" description="Homeobox" evidence="12">
    <location>
        <begin position="131"/>
        <end position="196"/>
    </location>
</feature>
<proteinExistence type="inferred from homology"/>
<evidence type="ECO:0000256" key="3">
    <source>
        <dbReference type="ARBA" id="ARBA00023015"/>
    </source>
</evidence>
<dbReference type="SUPFAM" id="SSF46689">
    <property type="entry name" value="Homeodomain-like"/>
    <property type="match status" value="1"/>
</dbReference>
<evidence type="ECO:0000259" key="12">
    <source>
        <dbReference type="PROSITE" id="PS50071"/>
    </source>
</evidence>
<dbReference type="PROSITE" id="PS50071">
    <property type="entry name" value="HOMEOBOX_2"/>
    <property type="match status" value="1"/>
</dbReference>
<reference evidence="13 14" key="1">
    <citation type="journal article" date="2021" name="Nat. Plants">
        <title>The Taxus genome provides insights into paclitaxel biosynthesis.</title>
        <authorList>
            <person name="Xiong X."/>
            <person name="Gou J."/>
            <person name="Liao Q."/>
            <person name="Li Y."/>
            <person name="Zhou Q."/>
            <person name="Bi G."/>
            <person name="Li C."/>
            <person name="Du R."/>
            <person name="Wang X."/>
            <person name="Sun T."/>
            <person name="Guo L."/>
            <person name="Liang H."/>
            <person name="Lu P."/>
            <person name="Wu Y."/>
            <person name="Zhang Z."/>
            <person name="Ro D.K."/>
            <person name="Shang Y."/>
            <person name="Huang S."/>
            <person name="Yan J."/>
        </authorList>
    </citation>
    <scope>NUCLEOTIDE SEQUENCE [LARGE SCALE GENOMIC DNA]</scope>
    <source>
        <strain evidence="13">Ta-2019</strain>
    </source>
</reference>
<protein>
    <recommendedName>
        <fullName evidence="12">Homeobox domain-containing protein</fullName>
    </recommendedName>
</protein>
<keyword evidence="6" id="KW-0804">Transcription</keyword>
<comment type="similarity">
    <text evidence="8">Belongs to the WUS homeobox family.</text>
</comment>
<feature type="DNA-binding region" description="Homeobox" evidence="9">
    <location>
        <begin position="133"/>
        <end position="197"/>
    </location>
</feature>
<evidence type="ECO:0000256" key="2">
    <source>
        <dbReference type="ARBA" id="ARBA00022473"/>
    </source>
</evidence>
<dbReference type="FunFam" id="1.10.10.60:FF:000146">
    <property type="entry name" value="WUSCHEL-related homeobox 4"/>
    <property type="match status" value="1"/>
</dbReference>
<accession>A0AA38FSF4</accession>
<dbReference type="Pfam" id="PF00046">
    <property type="entry name" value="Homeodomain"/>
    <property type="match status" value="1"/>
</dbReference>
<dbReference type="GO" id="GO:0003677">
    <property type="term" value="F:DNA binding"/>
    <property type="evidence" value="ECO:0007669"/>
    <property type="project" value="UniProtKB-UniRule"/>
</dbReference>
<dbReference type="GO" id="GO:0003700">
    <property type="term" value="F:DNA-binding transcription factor activity"/>
    <property type="evidence" value="ECO:0007669"/>
    <property type="project" value="InterPro"/>
</dbReference>
<feature type="non-terminal residue" evidence="13">
    <location>
        <position position="1"/>
    </location>
</feature>
<dbReference type="PANTHER" id="PTHR47716">
    <property type="entry name" value="WUSCHEL-RELATED HOMEOBOX 4"/>
    <property type="match status" value="1"/>
</dbReference>
<evidence type="ECO:0000256" key="5">
    <source>
        <dbReference type="ARBA" id="ARBA00023155"/>
    </source>
</evidence>
<keyword evidence="14" id="KW-1185">Reference proteome</keyword>
<evidence type="ECO:0000256" key="8">
    <source>
        <dbReference type="ARBA" id="ARBA00024040"/>
    </source>
</evidence>
<dbReference type="InterPro" id="IPR009057">
    <property type="entry name" value="Homeodomain-like_sf"/>
</dbReference>
<keyword evidence="2" id="KW-0217">Developmental protein</keyword>